<comment type="caution">
    <text evidence="1">The sequence shown here is derived from an EMBL/GenBank/DDBJ whole genome shotgun (WGS) entry which is preliminary data.</text>
</comment>
<keyword evidence="2" id="KW-1185">Reference proteome</keyword>
<gene>
    <name evidence="1" type="ORF">CAAU_0769</name>
</gene>
<dbReference type="AlphaFoldDB" id="I7KT59"/>
<dbReference type="EMBL" id="CAKP01000036">
    <property type="protein sequence ID" value="CCJ32853.1"/>
    <property type="molecule type" value="Genomic_DNA"/>
</dbReference>
<reference evidence="1 2" key="1">
    <citation type="journal article" date="2011" name="J. Bacteriol.">
        <title>Draft genome sequence of Caloramator australicus strain RC3T, a thermoanaerobe from the Great Artesian Basin of Australia.</title>
        <authorList>
            <person name="Ogg C.D."/>
            <person name="Patel B.K.C."/>
        </authorList>
    </citation>
    <scope>NUCLEOTIDE SEQUENCE [LARGE SCALE GENOMIC DNA]</scope>
    <source>
        <strain evidence="1 2">RC3</strain>
    </source>
</reference>
<sequence>MARNQAKKLFWSIAHAIEQCNDTQIKNANGEIEGLGIAMSEDCFVIYEPENATIKICNKDFETISFITEEILPVIDELIEVIEI</sequence>
<organism evidence="1 2">
    <name type="scientific">Caloramator australicus RC3</name>
    <dbReference type="NCBI Taxonomy" id="857293"/>
    <lineage>
        <taxon>Bacteria</taxon>
        <taxon>Bacillati</taxon>
        <taxon>Bacillota</taxon>
        <taxon>Clostridia</taxon>
        <taxon>Eubacteriales</taxon>
        <taxon>Clostridiaceae</taxon>
        <taxon>Caloramator</taxon>
    </lineage>
</organism>
<name>I7KT59_9CLOT</name>
<accession>I7KT59</accession>
<evidence type="ECO:0000313" key="1">
    <source>
        <dbReference type="EMBL" id="CCJ32853.1"/>
    </source>
</evidence>
<dbReference type="RefSeq" id="WP_008908129.1">
    <property type="nucleotide sequence ID" value="NZ_CAKP01000036.1"/>
</dbReference>
<dbReference type="STRING" id="857293.CAAU_0769"/>
<proteinExistence type="predicted"/>
<evidence type="ECO:0000313" key="2">
    <source>
        <dbReference type="Proteomes" id="UP000007652"/>
    </source>
</evidence>
<protein>
    <submittedName>
        <fullName evidence="1">Uncharacterized protein</fullName>
    </submittedName>
</protein>
<dbReference type="Proteomes" id="UP000007652">
    <property type="component" value="Unassembled WGS sequence"/>
</dbReference>